<dbReference type="AlphaFoldDB" id="A0AAW0BM68"/>
<evidence type="ECO:0000313" key="2">
    <source>
        <dbReference type="EMBL" id="KAK7027641.1"/>
    </source>
</evidence>
<feature type="region of interest" description="Disordered" evidence="1">
    <location>
        <begin position="914"/>
        <end position="971"/>
    </location>
</feature>
<dbReference type="Proteomes" id="UP001362999">
    <property type="component" value="Unassembled WGS sequence"/>
</dbReference>
<keyword evidence="3" id="KW-1185">Reference proteome</keyword>
<organism evidence="2 3">
    <name type="scientific">Favolaschia claudopus</name>
    <dbReference type="NCBI Taxonomy" id="2862362"/>
    <lineage>
        <taxon>Eukaryota</taxon>
        <taxon>Fungi</taxon>
        <taxon>Dikarya</taxon>
        <taxon>Basidiomycota</taxon>
        <taxon>Agaricomycotina</taxon>
        <taxon>Agaricomycetes</taxon>
        <taxon>Agaricomycetidae</taxon>
        <taxon>Agaricales</taxon>
        <taxon>Marasmiineae</taxon>
        <taxon>Mycenaceae</taxon>
        <taxon>Favolaschia</taxon>
    </lineage>
</organism>
<accession>A0AAW0BM68</accession>
<gene>
    <name evidence="2" type="ORF">R3P38DRAFT_3520413</name>
</gene>
<feature type="region of interest" description="Disordered" evidence="1">
    <location>
        <begin position="754"/>
        <end position="793"/>
    </location>
</feature>
<feature type="region of interest" description="Disordered" evidence="1">
    <location>
        <begin position="690"/>
        <end position="722"/>
    </location>
</feature>
<feature type="compositionally biased region" description="Polar residues" evidence="1">
    <location>
        <begin position="58"/>
        <end position="69"/>
    </location>
</feature>
<comment type="caution">
    <text evidence="2">The sequence shown here is derived from an EMBL/GenBank/DDBJ whole genome shotgun (WGS) entry which is preliminary data.</text>
</comment>
<sequence>MSRRTRPPALTAGRRYPQRARRATRRADEPQSFAVEQQSRDIDEVEMVNSDSSDEPPHSTTTNTLGLSRDSSVELLDSRPVQANVNLSQDNFDTTVHITPVSEASARIESGSDNEEDDDAARSLEVFRAERQFMSTLNGRKQDIVSFSIVSDNSIEPTLTLAQRIEMLVAEVQRLESVYADRVPSMLSAALGVAPEAPPAPAEALTPQELPTTQNTMSAHEDIRLQALYLVGLHAPHGRRSFVEVLAADPPDPTLIRRLQNGMLGRMLQDLRRQMGDYYIATSRAAVSVDTPGDDYMRWDHGFEELGSWAAVEDAANSAVWDRVLPIESSPERTRLLTHRRMAAESPVYVLYIYHGEAQGMWSDTISTHLVPMAPPAMAPTVPAGAITGSDPVQAYLQQRFGPKLGQIAHVQTMRCGTAYRHCTEEKHFVAILTELGVRLHLREFPRIEVPGGISVGYDDVVQVAKLNKSTLAGIRTAVTKAREARRQLDRHIRSRAQSNWVAVNSHQQEAHDERSLMRDTFDALLGERDIDDSFLDDVTADSPKAAALRMSYQNFKDVTEEIQSGSWLAYMDVASWQRGMRINLFTVKSTYQFFRKYVLANTRLMYTNPPRTLHQSLFASSDQVSTVPRHISFSTGCIAMIVRPISCVVCGIFNCEERCGGKEDVGVALTSMDLKTAVLKSSRVIDRRCSGREKSGAKKEDAANSDADLTPAVPRDPRWKTPPRLRYLSRFGIESELNIGASVILSSSLSDTPASASLKPVDSEHKTASATTNAEDPDSAAQRPAQADPQVAGATVNTVNAHSEGPRQHFQYSLVQVNIRANVGGTRSANPDMAYFGGAHVDSADNASRFFVNHSLRLNPSFWLFNEYLWYQNCDVKTETMLARLQVSFEGPEVVQHHQQPFVQRQRVDLGVTRTAPPNDKLGPGGNDGCKMQAGPQRRENGSAERQIEPRGPQRRENGGAKRQIEPRGADLYGARTAAPLVELSPGGSEGPYLHAGHALVWSRPRENGGAVRQIEYREQQTALFSCWECILTARERRRRSSNGAPGAAEGLIVMLGMRLDRARTAAPNGRSSGRTLTSRVGGGNDWIIEDFGF</sequence>
<feature type="compositionally biased region" description="Basic and acidic residues" evidence="1">
    <location>
        <begin position="938"/>
        <end position="970"/>
    </location>
</feature>
<name>A0AAW0BM68_9AGAR</name>
<reference evidence="2 3" key="1">
    <citation type="journal article" date="2024" name="J Genomics">
        <title>Draft genome sequencing and assembly of Favolaschia claudopus CIRM-BRFM 2984 isolated from oak limbs.</title>
        <authorList>
            <person name="Navarro D."/>
            <person name="Drula E."/>
            <person name="Chaduli D."/>
            <person name="Cazenave R."/>
            <person name="Ahrendt S."/>
            <person name="Wang J."/>
            <person name="Lipzen A."/>
            <person name="Daum C."/>
            <person name="Barry K."/>
            <person name="Grigoriev I.V."/>
            <person name="Favel A."/>
            <person name="Rosso M.N."/>
            <person name="Martin F."/>
        </authorList>
    </citation>
    <scope>NUCLEOTIDE SEQUENCE [LARGE SCALE GENOMIC DNA]</scope>
    <source>
        <strain evidence="2 3">CIRM-BRFM 2984</strain>
    </source>
</reference>
<evidence type="ECO:0000256" key="1">
    <source>
        <dbReference type="SAM" id="MobiDB-lite"/>
    </source>
</evidence>
<feature type="compositionally biased region" description="Basic and acidic residues" evidence="1">
    <location>
        <begin position="690"/>
        <end position="703"/>
    </location>
</feature>
<evidence type="ECO:0000313" key="3">
    <source>
        <dbReference type="Proteomes" id="UP001362999"/>
    </source>
</evidence>
<feature type="region of interest" description="Disordered" evidence="1">
    <location>
        <begin position="1"/>
        <end position="69"/>
    </location>
</feature>
<proteinExistence type="predicted"/>
<protein>
    <submittedName>
        <fullName evidence="2">Uncharacterized protein</fullName>
    </submittedName>
</protein>
<dbReference type="EMBL" id="JAWWNJ010000029">
    <property type="protein sequence ID" value="KAK7027641.1"/>
    <property type="molecule type" value="Genomic_DNA"/>
</dbReference>